<evidence type="ECO:0000313" key="3">
    <source>
        <dbReference type="EMBL" id="OWM79177.1"/>
    </source>
</evidence>
<sequence>MDIVYTVTLRISGLPPEITKDVLLEHFDGYGTISSPVIIKHPVQIELPYAFLWFHDLSQAKRALREENHVILGQKVNVVRVDPTLPPPPPKRALREENHVILGQRVNVVRVDPTYLRLNLIRGKSLSGDCHQPSLWNSSGLSLRMDCDFVLHEACTLMEFPPRIQQHPSHPQHQPDASTAIATLPPHEGAEEDTVQHYALEEHPLSSFLTETTPDVK</sequence>
<organism evidence="3 5">
    <name type="scientific">Punica granatum</name>
    <name type="common">Pomegranate</name>
    <dbReference type="NCBI Taxonomy" id="22663"/>
    <lineage>
        <taxon>Eukaryota</taxon>
        <taxon>Viridiplantae</taxon>
        <taxon>Streptophyta</taxon>
        <taxon>Embryophyta</taxon>
        <taxon>Tracheophyta</taxon>
        <taxon>Spermatophyta</taxon>
        <taxon>Magnoliopsida</taxon>
        <taxon>eudicotyledons</taxon>
        <taxon>Gunneridae</taxon>
        <taxon>Pentapetalae</taxon>
        <taxon>rosids</taxon>
        <taxon>malvids</taxon>
        <taxon>Myrtales</taxon>
        <taxon>Lythraceae</taxon>
        <taxon>Punica</taxon>
    </lineage>
</organism>
<dbReference type="AlphaFoldDB" id="A0A218X2F5"/>
<evidence type="ECO:0000313" key="5">
    <source>
        <dbReference type="Proteomes" id="UP000197138"/>
    </source>
</evidence>
<dbReference type="CDD" id="cd00590">
    <property type="entry name" value="RRM_SF"/>
    <property type="match status" value="1"/>
</dbReference>
<dbReference type="PANTHER" id="PTHR48035">
    <property type="entry name" value="HETEROGENEOUS NUCLEAR RIBONUCLEOPROTEIN 1"/>
    <property type="match status" value="1"/>
</dbReference>
<comment type="caution">
    <text evidence="3">The sequence shown here is derived from an EMBL/GenBank/DDBJ whole genome shotgun (WGS) entry which is preliminary data.</text>
</comment>
<evidence type="ECO:0000259" key="2">
    <source>
        <dbReference type="PROSITE" id="PS50102"/>
    </source>
</evidence>
<accession>A0A218X2F5</accession>
<dbReference type="EMBL" id="MTKT01002492">
    <property type="protein sequence ID" value="OWM79177.1"/>
    <property type="molecule type" value="Genomic_DNA"/>
</dbReference>
<dbReference type="PANTHER" id="PTHR48035:SF2">
    <property type="entry name" value="RNA-BINDING REGION RNP-1 DOMAIN-CONTAINING PROTEIN"/>
    <property type="match status" value="1"/>
</dbReference>
<dbReference type="InterPro" id="IPR012677">
    <property type="entry name" value="Nucleotide-bd_a/b_plait_sf"/>
</dbReference>
<dbReference type="Gene3D" id="3.30.70.330">
    <property type="match status" value="1"/>
</dbReference>
<keyword evidence="6" id="KW-1185">Reference proteome</keyword>
<dbReference type="GO" id="GO:0003723">
    <property type="term" value="F:RNA binding"/>
    <property type="evidence" value="ECO:0007669"/>
    <property type="project" value="UniProtKB-UniRule"/>
</dbReference>
<evidence type="ECO:0000313" key="6">
    <source>
        <dbReference type="Proteomes" id="UP000233551"/>
    </source>
</evidence>
<name>A0A218X2F5_PUNGR</name>
<dbReference type="EMBL" id="PGOL01000380">
    <property type="protein sequence ID" value="PKI71362.1"/>
    <property type="molecule type" value="Genomic_DNA"/>
</dbReference>
<evidence type="ECO:0000313" key="4">
    <source>
        <dbReference type="EMBL" id="PKI71362.1"/>
    </source>
</evidence>
<keyword evidence="1" id="KW-0694">RNA-binding</keyword>
<dbReference type="InterPro" id="IPR035979">
    <property type="entry name" value="RBD_domain_sf"/>
</dbReference>
<dbReference type="InterPro" id="IPR000504">
    <property type="entry name" value="RRM_dom"/>
</dbReference>
<protein>
    <recommendedName>
        <fullName evidence="2">RRM domain-containing protein</fullName>
    </recommendedName>
</protein>
<feature type="domain" description="RRM" evidence="2">
    <location>
        <begin position="7"/>
        <end position="83"/>
    </location>
</feature>
<dbReference type="PROSITE" id="PS50102">
    <property type="entry name" value="RRM"/>
    <property type="match status" value="1"/>
</dbReference>
<dbReference type="SMART" id="SM00360">
    <property type="entry name" value="RRM"/>
    <property type="match status" value="1"/>
</dbReference>
<reference evidence="3" key="2">
    <citation type="submission" date="2017-06" db="EMBL/GenBank/DDBJ databases">
        <title>The pomegranate genome and the genomics of punicalagin biosynthesis.</title>
        <authorList>
            <person name="Xu C."/>
        </authorList>
    </citation>
    <scope>NUCLEOTIDE SEQUENCE [LARGE SCALE GENOMIC DNA]</scope>
    <source>
        <tissue evidence="3">Fresh leaf</tissue>
    </source>
</reference>
<dbReference type="InterPro" id="IPR053260">
    <property type="entry name" value="hnRNP"/>
</dbReference>
<evidence type="ECO:0000256" key="1">
    <source>
        <dbReference type="PROSITE-ProRule" id="PRU00176"/>
    </source>
</evidence>
<proteinExistence type="predicted"/>
<reference evidence="4 6" key="3">
    <citation type="submission" date="2017-11" db="EMBL/GenBank/DDBJ databases">
        <title>De-novo sequencing of pomegranate (Punica granatum L.) genome.</title>
        <authorList>
            <person name="Akparov Z."/>
            <person name="Amiraslanov A."/>
            <person name="Hajiyeva S."/>
            <person name="Abbasov M."/>
            <person name="Kaur K."/>
            <person name="Hamwieh A."/>
            <person name="Solovyev V."/>
            <person name="Salamov A."/>
            <person name="Braich B."/>
            <person name="Kosarev P."/>
            <person name="Mahmoud A."/>
            <person name="Hajiyev E."/>
            <person name="Babayeva S."/>
            <person name="Izzatullayeva V."/>
            <person name="Mammadov A."/>
            <person name="Mammadov A."/>
            <person name="Sharifova S."/>
            <person name="Ojaghi J."/>
            <person name="Eynullazada K."/>
            <person name="Bayramov B."/>
            <person name="Abdulazimova A."/>
            <person name="Shahmuradov I."/>
        </authorList>
    </citation>
    <scope>NUCLEOTIDE SEQUENCE [LARGE SCALE GENOMIC DNA]</scope>
    <source>
        <strain evidence="4">AG2017</strain>
        <strain evidence="6">cv. AG2017</strain>
        <tissue evidence="4">Leaf</tissue>
    </source>
</reference>
<dbReference type="Proteomes" id="UP000233551">
    <property type="component" value="Unassembled WGS sequence"/>
</dbReference>
<gene>
    <name evidence="3" type="ORF">CDL15_Pgr003348</name>
    <name evidence="4" type="ORF">CRG98_008221</name>
</gene>
<dbReference type="Pfam" id="PF00076">
    <property type="entry name" value="RRM_1"/>
    <property type="match status" value="1"/>
</dbReference>
<dbReference type="Proteomes" id="UP000197138">
    <property type="component" value="Unassembled WGS sequence"/>
</dbReference>
<dbReference type="SUPFAM" id="SSF54928">
    <property type="entry name" value="RNA-binding domain, RBD"/>
    <property type="match status" value="1"/>
</dbReference>
<reference evidence="5" key="1">
    <citation type="journal article" date="2017" name="Plant J.">
        <title>The pomegranate (Punica granatum L.) genome and the genomics of punicalagin biosynthesis.</title>
        <authorList>
            <person name="Qin G."/>
            <person name="Xu C."/>
            <person name="Ming R."/>
            <person name="Tang H."/>
            <person name="Guyot R."/>
            <person name="Kramer E.M."/>
            <person name="Hu Y."/>
            <person name="Yi X."/>
            <person name="Qi Y."/>
            <person name="Xu X."/>
            <person name="Gao Z."/>
            <person name="Pan H."/>
            <person name="Jian J."/>
            <person name="Tian Y."/>
            <person name="Yue Z."/>
            <person name="Xu Y."/>
        </authorList>
    </citation>
    <scope>NUCLEOTIDE SEQUENCE [LARGE SCALE GENOMIC DNA]</scope>
    <source>
        <strain evidence="5">cv. Dabenzi</strain>
    </source>
</reference>